<name>A0A140JXD6_ECOLX</name>
<keyword evidence="4" id="KW-0614">Plasmid</keyword>
<dbReference type="SUPFAM" id="SSF53850">
    <property type="entry name" value="Periplasmic binding protein-like II"/>
    <property type="match status" value="1"/>
</dbReference>
<evidence type="ECO:0000313" key="4">
    <source>
        <dbReference type="EMBL" id="BAU61763.1"/>
    </source>
</evidence>
<proteinExistence type="inferred from homology"/>
<accession>A0A140JXD6</accession>
<dbReference type="PROSITE" id="PS51257">
    <property type="entry name" value="PROKAR_LIPOPROTEIN"/>
    <property type="match status" value="1"/>
</dbReference>
<sequence>MKKNIAKLLVLVIAISLFSGCANKNKIGDELKTIKLWSGYCMIAEDELEMEKSEWILTKLVDKYNEIQDDIRVEFSYFDDDDVMLQTLKASVAEGKDIPDIVVVQSGVYLEDLKDIFTPINNYLSEDYKSSTRYWETTTFSDEIYGYPTTGANVTYFAYNKALINQVGLDFENNPPTTVEEFLSACETIKAKGIVPITAGDYECNDFFSTLVSKWWMQDTGVDSIKQHGSNKTSFSSDQGFINACSIVQDMWNAGYIINDYVTNEDTVSDLADGKAAMYNSFVFELGLLEDAMGENLGILLVPDLSASCINPGLSLGSCNQCMSITRSSSYKEDCARFIEWLLNRENSIELYKKYKGLPIRKDISLKDLGWDGNEYYTKIYPCVENIATYPEYMVMGIGDLADTYYTYGPQLITGEISPSHYAELLDQANQ</sequence>
<dbReference type="PANTHER" id="PTHR43649:SF12">
    <property type="entry name" value="DIACETYLCHITOBIOSE BINDING PROTEIN DASA"/>
    <property type="match status" value="1"/>
</dbReference>
<dbReference type="Gene3D" id="3.40.190.10">
    <property type="entry name" value="Periplasmic binding protein-like II"/>
    <property type="match status" value="2"/>
</dbReference>
<reference evidence="4" key="1">
    <citation type="journal article" date="2007" name="Antimicrob. Agents Chemother.">
        <title>Novel plasmid-mediated 16S rRNA m1A1408 methyltransferase, NpmA, found in a clinically isolated Escherichia coli strain resistant to structurally diverse aminoglycosides.</title>
        <authorList>
            <person name="Wachino J."/>
            <person name="Shibayama K."/>
            <person name="Kurokawa H."/>
            <person name="Kimura K."/>
            <person name="Yamane K."/>
            <person name="Suzuki S."/>
            <person name="Shibata N."/>
            <person name="Ike Y."/>
            <person name="Arakawa Y."/>
        </authorList>
    </citation>
    <scope>NUCLEOTIDE SEQUENCE</scope>
    <source>
        <plasmid evidence="4">pARS3</plasmid>
    </source>
</reference>
<dbReference type="AlphaFoldDB" id="A0A140JXD6"/>
<comment type="similarity">
    <text evidence="2">Belongs to the bacterial solute-binding protein 1 family.</text>
</comment>
<organism evidence="4">
    <name type="scientific">Escherichia coli</name>
    <dbReference type="NCBI Taxonomy" id="562"/>
    <lineage>
        <taxon>Bacteria</taxon>
        <taxon>Pseudomonadati</taxon>
        <taxon>Pseudomonadota</taxon>
        <taxon>Gammaproteobacteria</taxon>
        <taxon>Enterobacterales</taxon>
        <taxon>Enterobacteriaceae</taxon>
        <taxon>Escherichia</taxon>
    </lineage>
</organism>
<comment type="subcellular location">
    <subcellularLocation>
        <location evidence="1">Periplasm</location>
    </subcellularLocation>
</comment>
<dbReference type="GO" id="GO:0030288">
    <property type="term" value="C:outer membrane-bounded periplasmic space"/>
    <property type="evidence" value="ECO:0007669"/>
    <property type="project" value="UniProtKB-ARBA"/>
</dbReference>
<keyword evidence="3" id="KW-0732">Signal</keyword>
<evidence type="ECO:0000256" key="2">
    <source>
        <dbReference type="ARBA" id="ARBA00008520"/>
    </source>
</evidence>
<protein>
    <submittedName>
        <fullName evidence="4">Extracellular solute-binding protein</fullName>
    </submittedName>
</protein>
<feature type="signal peptide" evidence="3">
    <location>
        <begin position="1"/>
        <end position="24"/>
    </location>
</feature>
<evidence type="ECO:0000256" key="1">
    <source>
        <dbReference type="ARBA" id="ARBA00004418"/>
    </source>
</evidence>
<geneLocation type="plasmid" evidence="4">
    <name>pARS3</name>
</geneLocation>
<dbReference type="EMBL" id="AB261016">
    <property type="protein sequence ID" value="BAU61763.1"/>
    <property type="molecule type" value="Genomic_DNA"/>
</dbReference>
<dbReference type="InterPro" id="IPR006059">
    <property type="entry name" value="SBP"/>
</dbReference>
<evidence type="ECO:0000256" key="3">
    <source>
        <dbReference type="SAM" id="SignalP"/>
    </source>
</evidence>
<dbReference type="Pfam" id="PF13416">
    <property type="entry name" value="SBP_bac_8"/>
    <property type="match status" value="1"/>
</dbReference>
<feature type="chain" id="PRO_5007302940" evidence="3">
    <location>
        <begin position="25"/>
        <end position="431"/>
    </location>
</feature>
<dbReference type="InterPro" id="IPR050490">
    <property type="entry name" value="Bact_solute-bd_prot1"/>
</dbReference>
<dbReference type="PANTHER" id="PTHR43649">
    <property type="entry name" value="ARABINOSE-BINDING PROTEIN-RELATED"/>
    <property type="match status" value="1"/>
</dbReference>